<name>A0A645GVU1_9ZZZZ</name>
<reference evidence="1" key="1">
    <citation type="submission" date="2019-08" db="EMBL/GenBank/DDBJ databases">
        <authorList>
            <person name="Kucharzyk K."/>
            <person name="Murdoch R.W."/>
            <person name="Higgins S."/>
            <person name="Loffler F."/>
        </authorList>
    </citation>
    <scope>NUCLEOTIDE SEQUENCE</scope>
</reference>
<dbReference type="AlphaFoldDB" id="A0A645GVU1"/>
<organism evidence="1">
    <name type="scientific">bioreactor metagenome</name>
    <dbReference type="NCBI Taxonomy" id="1076179"/>
    <lineage>
        <taxon>unclassified sequences</taxon>
        <taxon>metagenomes</taxon>
        <taxon>ecological metagenomes</taxon>
    </lineage>
</organism>
<proteinExistence type="predicted"/>
<protein>
    <submittedName>
        <fullName evidence="1">Uncharacterized protein</fullName>
    </submittedName>
</protein>
<evidence type="ECO:0000313" key="1">
    <source>
        <dbReference type="EMBL" id="MPN30938.1"/>
    </source>
</evidence>
<sequence>MTLAVGEDNAFKLFKDCSALMCCIVPKIALIQITISITKVLSSFPRKADIIAAKINIITKKSLNCSRKT</sequence>
<accession>A0A645GVU1</accession>
<comment type="caution">
    <text evidence="1">The sequence shown here is derived from an EMBL/GenBank/DDBJ whole genome shotgun (WGS) entry which is preliminary data.</text>
</comment>
<gene>
    <name evidence="1" type="ORF">SDC9_178409</name>
</gene>
<dbReference type="EMBL" id="VSSQ01082244">
    <property type="protein sequence ID" value="MPN30938.1"/>
    <property type="molecule type" value="Genomic_DNA"/>
</dbReference>